<reference evidence="2" key="2">
    <citation type="submission" date="2015-03" db="UniProtKB">
        <authorList>
            <consortium name="EnsemblPlants"/>
        </authorList>
    </citation>
    <scope>IDENTIFICATION</scope>
</reference>
<keyword evidence="3" id="KW-1185">Reference proteome</keyword>
<organism evidence="2 3">
    <name type="scientific">Brassica oleracea var. oleracea</name>
    <dbReference type="NCBI Taxonomy" id="109376"/>
    <lineage>
        <taxon>Eukaryota</taxon>
        <taxon>Viridiplantae</taxon>
        <taxon>Streptophyta</taxon>
        <taxon>Embryophyta</taxon>
        <taxon>Tracheophyta</taxon>
        <taxon>Spermatophyta</taxon>
        <taxon>Magnoliopsida</taxon>
        <taxon>eudicotyledons</taxon>
        <taxon>Gunneridae</taxon>
        <taxon>Pentapetalae</taxon>
        <taxon>rosids</taxon>
        <taxon>malvids</taxon>
        <taxon>Brassicales</taxon>
        <taxon>Brassicaceae</taxon>
        <taxon>Brassiceae</taxon>
        <taxon>Brassica</taxon>
    </lineage>
</organism>
<dbReference type="AlphaFoldDB" id="A0A0D3EFQ1"/>
<evidence type="ECO:0000313" key="3">
    <source>
        <dbReference type="Proteomes" id="UP000032141"/>
    </source>
</evidence>
<feature type="region of interest" description="Disordered" evidence="1">
    <location>
        <begin position="73"/>
        <end position="99"/>
    </location>
</feature>
<feature type="compositionally biased region" description="Low complexity" evidence="1">
    <location>
        <begin position="32"/>
        <end position="41"/>
    </location>
</feature>
<dbReference type="Proteomes" id="UP000032141">
    <property type="component" value="Chromosome C9"/>
</dbReference>
<evidence type="ECO:0000256" key="1">
    <source>
        <dbReference type="SAM" id="MobiDB-lite"/>
    </source>
</evidence>
<sequence length="174" mass="19516">MATIPTTATATMCPSPLPTISPLLRPSHQCQPSPSSSSPSSIKLGTTLFFNEATVDRAAESSVVIKPEKWGSQLEKRRKRRRRRRAGFERLEPEEDDDVDQVVEPVAEPVSVPVGPSRSGFLSRSEEVQLCLYLKVYSSYIIYGKFSNISPWQELKNCWISLLKPKTNQIIIKP</sequence>
<accession>A0A0D3EFQ1</accession>
<dbReference type="Gramene" id="Bo9g166500.1">
    <property type="protein sequence ID" value="Bo9g166500.1"/>
    <property type="gene ID" value="Bo9g166500"/>
</dbReference>
<feature type="compositionally biased region" description="Low complexity" evidence="1">
    <location>
        <begin position="1"/>
        <end position="11"/>
    </location>
</feature>
<protein>
    <submittedName>
        <fullName evidence="2">Uncharacterized protein</fullName>
    </submittedName>
</protein>
<evidence type="ECO:0000313" key="2">
    <source>
        <dbReference type="EnsemblPlants" id="Bo9g166500.1"/>
    </source>
</evidence>
<reference evidence="2 3" key="1">
    <citation type="journal article" date="2014" name="Genome Biol.">
        <title>Transcriptome and methylome profiling reveals relics of genome dominance in the mesopolyploid Brassica oleracea.</title>
        <authorList>
            <person name="Parkin I.A."/>
            <person name="Koh C."/>
            <person name="Tang H."/>
            <person name="Robinson S.J."/>
            <person name="Kagale S."/>
            <person name="Clarke W.E."/>
            <person name="Town C.D."/>
            <person name="Nixon J."/>
            <person name="Krishnakumar V."/>
            <person name="Bidwell S.L."/>
            <person name="Denoeud F."/>
            <person name="Belcram H."/>
            <person name="Links M.G."/>
            <person name="Just J."/>
            <person name="Clarke C."/>
            <person name="Bender T."/>
            <person name="Huebert T."/>
            <person name="Mason A.S."/>
            <person name="Pires J.C."/>
            <person name="Barker G."/>
            <person name="Moore J."/>
            <person name="Walley P.G."/>
            <person name="Manoli S."/>
            <person name="Batley J."/>
            <person name="Edwards D."/>
            <person name="Nelson M.N."/>
            <person name="Wang X."/>
            <person name="Paterson A.H."/>
            <person name="King G."/>
            <person name="Bancroft I."/>
            <person name="Chalhoub B."/>
            <person name="Sharpe A.G."/>
        </authorList>
    </citation>
    <scope>NUCLEOTIDE SEQUENCE</scope>
    <source>
        <strain evidence="2 3">cv. TO1000</strain>
    </source>
</reference>
<name>A0A0D3EFQ1_BRAOL</name>
<dbReference type="STRING" id="109376.A0A0D3EFQ1"/>
<proteinExistence type="predicted"/>
<feature type="region of interest" description="Disordered" evidence="1">
    <location>
        <begin position="1"/>
        <end position="41"/>
    </location>
</feature>
<dbReference type="HOGENOM" id="CLU_1542229_0_0_1"/>
<dbReference type="EnsemblPlants" id="Bo9g166500.1">
    <property type="protein sequence ID" value="Bo9g166500.1"/>
    <property type="gene ID" value="Bo9g166500"/>
</dbReference>
<feature type="compositionally biased region" description="Basic residues" evidence="1">
    <location>
        <begin position="76"/>
        <end position="85"/>
    </location>
</feature>